<dbReference type="AlphaFoldDB" id="R4KL48"/>
<dbReference type="InterPro" id="IPR006680">
    <property type="entry name" value="Amidohydro-rel"/>
</dbReference>
<name>R4KL48_9FIRM</name>
<evidence type="ECO:0000256" key="4">
    <source>
        <dbReference type="ARBA" id="ARBA00047720"/>
    </source>
</evidence>
<evidence type="ECO:0000256" key="2">
    <source>
        <dbReference type="ARBA" id="ARBA00012782"/>
    </source>
</evidence>
<dbReference type="InterPro" id="IPR026912">
    <property type="entry name" value="Adenine_deam_C"/>
</dbReference>
<evidence type="ECO:0000313" key="8">
    <source>
        <dbReference type="Proteomes" id="UP000013520"/>
    </source>
</evidence>
<comment type="catalytic activity">
    <reaction evidence="4">
        <text>adenine + H2O + H(+) = hypoxanthine + NH4(+)</text>
        <dbReference type="Rhea" id="RHEA:23688"/>
        <dbReference type="ChEBI" id="CHEBI:15377"/>
        <dbReference type="ChEBI" id="CHEBI:15378"/>
        <dbReference type="ChEBI" id="CHEBI:16708"/>
        <dbReference type="ChEBI" id="CHEBI:17368"/>
        <dbReference type="ChEBI" id="CHEBI:28938"/>
        <dbReference type="EC" id="3.5.4.2"/>
    </reaction>
</comment>
<protein>
    <recommendedName>
        <fullName evidence="2">adenine deaminase</fullName>
        <ecNumber evidence="2">3.5.4.2</ecNumber>
    </recommendedName>
</protein>
<dbReference type="SUPFAM" id="SSF51338">
    <property type="entry name" value="Composite domain of metallo-dependent hydrolases"/>
    <property type="match status" value="1"/>
</dbReference>
<dbReference type="Gene3D" id="3.20.20.140">
    <property type="entry name" value="Metal-dependent hydrolases"/>
    <property type="match status" value="1"/>
</dbReference>
<dbReference type="HOGENOM" id="CLU_027935_0_0_9"/>
<evidence type="ECO:0000259" key="6">
    <source>
        <dbReference type="Pfam" id="PF13382"/>
    </source>
</evidence>
<reference evidence="7 8" key="1">
    <citation type="submission" date="2012-01" db="EMBL/GenBank/DDBJ databases">
        <title>Complete sequence of Desulfotomaculum gibsoniae DSM 7213.</title>
        <authorList>
            <consortium name="US DOE Joint Genome Institute"/>
            <person name="Lucas S."/>
            <person name="Han J."/>
            <person name="Lapidus A."/>
            <person name="Cheng J.-F."/>
            <person name="Goodwin L."/>
            <person name="Pitluck S."/>
            <person name="Peters L."/>
            <person name="Ovchinnikova G."/>
            <person name="Teshima H."/>
            <person name="Detter J.C."/>
            <person name="Han C."/>
            <person name="Tapia R."/>
            <person name="Land M."/>
            <person name="Hauser L."/>
            <person name="Kyrpides N."/>
            <person name="Ivanova N."/>
            <person name="Pagani I."/>
            <person name="Parshina S."/>
            <person name="Plugge C."/>
            <person name="Muyzer G."/>
            <person name="Kuever J."/>
            <person name="Ivanova A."/>
            <person name="Nazina T."/>
            <person name="Klenk H.-P."/>
            <person name="Brambilla E."/>
            <person name="Spring S."/>
            <person name="Stams A.F."/>
            <person name="Woyke T."/>
        </authorList>
    </citation>
    <scope>NUCLEOTIDE SEQUENCE [LARGE SCALE GENOMIC DNA]</scope>
    <source>
        <strain evidence="7 8">DSM 7213</strain>
    </source>
</reference>
<evidence type="ECO:0000256" key="1">
    <source>
        <dbReference type="ARBA" id="ARBA00006773"/>
    </source>
</evidence>
<dbReference type="Pfam" id="PF13382">
    <property type="entry name" value="Adenine_deam_C"/>
    <property type="match status" value="1"/>
</dbReference>
<dbReference type="InterPro" id="IPR011059">
    <property type="entry name" value="Metal-dep_hydrolase_composite"/>
</dbReference>
<sequence>MGKTVADMQKIVAVAAGKGAADLYIEGGSLVNVFTGEIYPANIAVFQGKIAYVGNSRKMVGPRTEIIDASGCYLCPGFIEVHTHPWMVYTPATMVEVHLALGTTTFVCDNLFFYAYLGADGFLRIMKALAKLPARLYWVARIMHQTIDPEEPELFSIPNLDKVFMDPHVIKVGEITRWPKLVEGNESVMRRIKLAEERGLGFEGHAAGCSYDKLNAVAAVGVESCHEAITAEEAINRLRLGLWTILRHSSLRRDLPELLRAVTDYKVQTHRLLFSTDGSTPGFLAREGWIEGMVRKAVKVGVEPVTAIQMATINAATYLGLDRKIGAIAPGMHADILLLPDLQNFKPRLVIVGGNVVAADGKCCVSIPEPDWISLGLKAKLPPRELVSNPGLFGVPSDSSAIFPVIEVISAAINRLKERTLESRGGFLERKEDMLYCALVDHRGKWVTNGFVEGFGHMEALAATFTTSYDLLVLGRNRTAMAAAAAAVVDMGGGIALVDGNKDMFKMPLVYGGIMSADPYEVSMETLNTLQEKVRECGYPYHDIIYTLLFLVCDFLPGPRITAGGIIDVKTGQILYPPMPL</sequence>
<dbReference type="EMBL" id="CP003273">
    <property type="protein sequence ID" value="AGL03384.1"/>
    <property type="molecule type" value="Genomic_DNA"/>
</dbReference>
<evidence type="ECO:0000313" key="7">
    <source>
        <dbReference type="EMBL" id="AGL03384.1"/>
    </source>
</evidence>
<dbReference type="EC" id="3.5.4.2" evidence="2"/>
<dbReference type="STRING" id="767817.Desgi_4129"/>
<organism evidence="7 8">
    <name type="scientific">Desulfoscipio gibsoniae DSM 7213</name>
    <dbReference type="NCBI Taxonomy" id="767817"/>
    <lineage>
        <taxon>Bacteria</taxon>
        <taxon>Bacillati</taxon>
        <taxon>Bacillota</taxon>
        <taxon>Clostridia</taxon>
        <taxon>Eubacteriales</taxon>
        <taxon>Desulfallaceae</taxon>
        <taxon>Desulfoscipio</taxon>
    </lineage>
</organism>
<evidence type="ECO:0000259" key="5">
    <source>
        <dbReference type="Pfam" id="PF01979"/>
    </source>
</evidence>
<dbReference type="Pfam" id="PF01979">
    <property type="entry name" value="Amidohydro_1"/>
    <property type="match status" value="1"/>
</dbReference>
<proteinExistence type="inferred from homology"/>
<feature type="domain" description="Amidohydrolase-related" evidence="5">
    <location>
        <begin position="73"/>
        <end position="357"/>
    </location>
</feature>
<dbReference type="KEGG" id="dgi:Desgi_4129"/>
<dbReference type="SUPFAM" id="SSF51556">
    <property type="entry name" value="Metallo-dependent hydrolases"/>
    <property type="match status" value="1"/>
</dbReference>
<dbReference type="Gene3D" id="2.30.40.10">
    <property type="entry name" value="Urease, subunit C, domain 1"/>
    <property type="match status" value="1"/>
</dbReference>
<keyword evidence="8" id="KW-1185">Reference proteome</keyword>
<dbReference type="PANTHER" id="PTHR11113:SF2">
    <property type="entry name" value="ADENINE DEAMINASE"/>
    <property type="match status" value="1"/>
</dbReference>
<dbReference type="GO" id="GO:0000034">
    <property type="term" value="F:adenine deaminase activity"/>
    <property type="evidence" value="ECO:0007669"/>
    <property type="project" value="UniProtKB-EC"/>
</dbReference>
<feature type="domain" description="Adenine deaminase C-terminal" evidence="6">
    <location>
        <begin position="415"/>
        <end position="572"/>
    </location>
</feature>
<evidence type="ECO:0000256" key="3">
    <source>
        <dbReference type="ARBA" id="ARBA00022801"/>
    </source>
</evidence>
<dbReference type="RefSeq" id="WP_006521577.1">
    <property type="nucleotide sequence ID" value="NC_021184.1"/>
</dbReference>
<dbReference type="PANTHER" id="PTHR11113">
    <property type="entry name" value="N-ACETYLGLUCOSAMINE-6-PHOSPHATE DEACETYLASE"/>
    <property type="match status" value="1"/>
</dbReference>
<dbReference type="InterPro" id="IPR032466">
    <property type="entry name" value="Metal_Hydrolase"/>
</dbReference>
<comment type="similarity">
    <text evidence="1">Belongs to the metallo-dependent hydrolases superfamily. Adenine deaminase family.</text>
</comment>
<dbReference type="Proteomes" id="UP000013520">
    <property type="component" value="Chromosome"/>
</dbReference>
<dbReference type="eggNOG" id="COG1001">
    <property type="taxonomic scope" value="Bacteria"/>
</dbReference>
<accession>R4KL48</accession>
<gene>
    <name evidence="7" type="ORF">Desgi_4129</name>
</gene>
<dbReference type="OrthoDB" id="9775607at2"/>
<keyword evidence="3" id="KW-0378">Hydrolase</keyword>